<keyword evidence="3" id="KW-0804">Transcription</keyword>
<feature type="domain" description="HTH tetR-type" evidence="5">
    <location>
        <begin position="6"/>
        <end position="66"/>
    </location>
</feature>
<keyword evidence="7" id="KW-1185">Reference proteome</keyword>
<evidence type="ECO:0000256" key="2">
    <source>
        <dbReference type="ARBA" id="ARBA00023125"/>
    </source>
</evidence>
<evidence type="ECO:0000313" key="6">
    <source>
        <dbReference type="EMBL" id="ALT00115.1"/>
    </source>
</evidence>
<evidence type="ECO:0000256" key="1">
    <source>
        <dbReference type="ARBA" id="ARBA00023015"/>
    </source>
</evidence>
<dbReference type="Gene3D" id="1.10.10.60">
    <property type="entry name" value="Homeodomain-like"/>
    <property type="match status" value="1"/>
</dbReference>
<dbReference type="InterPro" id="IPR011075">
    <property type="entry name" value="TetR_C"/>
</dbReference>
<dbReference type="SUPFAM" id="SSF46689">
    <property type="entry name" value="Homeodomain-like"/>
    <property type="match status" value="1"/>
</dbReference>
<dbReference type="Pfam" id="PF16925">
    <property type="entry name" value="TetR_C_13"/>
    <property type="match status" value="1"/>
</dbReference>
<dbReference type="InterPro" id="IPR036271">
    <property type="entry name" value="Tet_transcr_reg_TetR-rel_C_sf"/>
</dbReference>
<evidence type="ECO:0000259" key="5">
    <source>
        <dbReference type="PROSITE" id="PS50977"/>
    </source>
</evidence>
<organism evidence="6 7">
    <name type="scientific">Lacimicrobium alkaliphilum</name>
    <dbReference type="NCBI Taxonomy" id="1526571"/>
    <lineage>
        <taxon>Bacteria</taxon>
        <taxon>Pseudomonadati</taxon>
        <taxon>Pseudomonadota</taxon>
        <taxon>Gammaproteobacteria</taxon>
        <taxon>Alteromonadales</taxon>
        <taxon>Alteromonadaceae</taxon>
        <taxon>Lacimicrobium</taxon>
    </lineage>
</organism>
<protein>
    <recommendedName>
        <fullName evidence="5">HTH tetR-type domain-containing protein</fullName>
    </recommendedName>
</protein>
<keyword evidence="1" id="KW-0805">Transcription regulation</keyword>
<evidence type="ECO:0000256" key="4">
    <source>
        <dbReference type="PROSITE-ProRule" id="PRU00335"/>
    </source>
</evidence>
<dbReference type="AlphaFoldDB" id="A0A0U3AQH1"/>
<dbReference type="OrthoDB" id="270177at2"/>
<dbReference type="InterPro" id="IPR001647">
    <property type="entry name" value="HTH_TetR"/>
</dbReference>
<gene>
    <name evidence="6" type="ORF">AT746_18795</name>
</gene>
<dbReference type="RefSeq" id="WP_062483559.1">
    <property type="nucleotide sequence ID" value="NZ_CP013650.1"/>
</dbReference>
<dbReference type="GO" id="GO:0003677">
    <property type="term" value="F:DNA binding"/>
    <property type="evidence" value="ECO:0007669"/>
    <property type="project" value="UniProtKB-UniRule"/>
</dbReference>
<name>A0A0U3AQH1_9ALTE</name>
<dbReference type="PROSITE" id="PS50977">
    <property type="entry name" value="HTH_TETR_2"/>
    <property type="match status" value="1"/>
</dbReference>
<accession>A0A0U3AQH1</accession>
<evidence type="ECO:0000256" key="3">
    <source>
        <dbReference type="ARBA" id="ARBA00023163"/>
    </source>
</evidence>
<dbReference type="Pfam" id="PF00440">
    <property type="entry name" value="TetR_N"/>
    <property type="match status" value="1"/>
</dbReference>
<proteinExistence type="predicted"/>
<dbReference type="KEGG" id="lal:AT746_18795"/>
<dbReference type="STRING" id="1526571.AT746_18795"/>
<reference evidence="6 7" key="1">
    <citation type="submission" date="2015-12" db="EMBL/GenBank/DDBJ databases">
        <title>Complete genome of Lacimicrobium alkaliphilum KCTC 32984.</title>
        <authorList>
            <person name="Kim S.-G."/>
            <person name="Lee Y.-J."/>
        </authorList>
    </citation>
    <scope>NUCLEOTIDE SEQUENCE [LARGE SCALE GENOMIC DNA]</scope>
    <source>
        <strain evidence="6 7">YelD216</strain>
    </source>
</reference>
<dbReference type="EMBL" id="CP013650">
    <property type="protein sequence ID" value="ALT00115.1"/>
    <property type="molecule type" value="Genomic_DNA"/>
</dbReference>
<keyword evidence="2 4" id="KW-0238">DNA-binding</keyword>
<dbReference type="PANTHER" id="PTHR47506">
    <property type="entry name" value="TRANSCRIPTIONAL REGULATORY PROTEIN"/>
    <property type="match status" value="1"/>
</dbReference>
<feature type="DNA-binding region" description="H-T-H motif" evidence="4">
    <location>
        <begin position="29"/>
        <end position="48"/>
    </location>
</feature>
<dbReference type="InterPro" id="IPR009057">
    <property type="entry name" value="Homeodomain-like_sf"/>
</dbReference>
<dbReference type="PANTHER" id="PTHR47506:SF1">
    <property type="entry name" value="HTH-TYPE TRANSCRIPTIONAL REGULATOR YJDC"/>
    <property type="match status" value="1"/>
</dbReference>
<dbReference type="Proteomes" id="UP000068447">
    <property type="component" value="Chromosome"/>
</dbReference>
<evidence type="ECO:0000313" key="7">
    <source>
        <dbReference type="Proteomes" id="UP000068447"/>
    </source>
</evidence>
<sequence>MPRKALYNVAQVLDQAVDVLLEHGFHGAIMDEIIARTDFNRRAFYLEFGSKQQFLYQVLEHYQQQKLAPIISHLTENQGLHSIQAFFEDYVALVKGRGCLLINCIAELGVDDARIREIGRHYLDNLQISFIGCLERAIRHEQIRADIQIESTALQLTCYVQGFAINGILAGQTDELNLATQALLGPLAR</sequence>
<dbReference type="Gene3D" id="1.10.357.10">
    <property type="entry name" value="Tetracycline Repressor, domain 2"/>
    <property type="match status" value="1"/>
</dbReference>
<dbReference type="SUPFAM" id="SSF48498">
    <property type="entry name" value="Tetracyclin repressor-like, C-terminal domain"/>
    <property type="match status" value="1"/>
</dbReference>